<protein>
    <submittedName>
        <fullName evidence="2 3">Uncharacterized protein</fullName>
    </submittedName>
</protein>
<keyword evidence="1" id="KW-0732">Signal</keyword>
<proteinExistence type="predicted"/>
<dbReference type="VEuPathDB" id="VectorBase:ASIC018032"/>
<dbReference type="OMA" id="MHFESEA"/>
<dbReference type="OrthoDB" id="7765477at2759"/>
<dbReference type="Proteomes" id="UP000030765">
    <property type="component" value="Unassembled WGS sequence"/>
</dbReference>
<reference evidence="2 4" key="1">
    <citation type="journal article" date="2014" name="BMC Genomics">
        <title>Genome sequence of Anopheles sinensis provides insight into genetics basis of mosquito competence for malaria parasites.</title>
        <authorList>
            <person name="Zhou D."/>
            <person name="Zhang D."/>
            <person name="Ding G."/>
            <person name="Shi L."/>
            <person name="Hou Q."/>
            <person name="Ye Y."/>
            <person name="Xu Y."/>
            <person name="Zhou H."/>
            <person name="Xiong C."/>
            <person name="Li S."/>
            <person name="Yu J."/>
            <person name="Hong S."/>
            <person name="Yu X."/>
            <person name="Zou P."/>
            <person name="Chen C."/>
            <person name="Chang X."/>
            <person name="Wang W."/>
            <person name="Lv Y."/>
            <person name="Sun Y."/>
            <person name="Ma L."/>
            <person name="Shen B."/>
            <person name="Zhu C."/>
        </authorList>
    </citation>
    <scope>NUCLEOTIDE SEQUENCE [LARGE SCALE GENOMIC DNA]</scope>
</reference>
<evidence type="ECO:0000313" key="2">
    <source>
        <dbReference type="EMBL" id="KFB49992.1"/>
    </source>
</evidence>
<evidence type="ECO:0000313" key="4">
    <source>
        <dbReference type="Proteomes" id="UP000030765"/>
    </source>
</evidence>
<dbReference type="EMBL" id="KE525347">
    <property type="protein sequence ID" value="KFB49992.1"/>
    <property type="molecule type" value="Genomic_DNA"/>
</dbReference>
<feature type="chain" id="PRO_5001784772" evidence="1">
    <location>
        <begin position="24"/>
        <end position="387"/>
    </location>
</feature>
<reference evidence="3" key="2">
    <citation type="submission" date="2020-05" db="UniProtKB">
        <authorList>
            <consortium name="EnsemblMetazoa"/>
        </authorList>
    </citation>
    <scope>IDENTIFICATION</scope>
</reference>
<sequence length="387" mass="43720">MNVSTVLFCFLTSGMLWFQRVGSYVIVNKDSDVYPDTPSSYREREFVESYQEPMATPLQDLIVNSSQMKNLLELYYLVQVVRSYRRPAYQELATIANGLFEQLTREDLRNELVNLLADVDGFEEIFNVGEYAEPDPLKEQLTNDYRLLFPLVARTLSELQNPETNGVDVLQGKLRQAMPSMLNSLMHFESEAYEEIEQENLIDKAIETTEATPVEMNPTRLEEIIHVTEIPVASLKDVVNDYDLEETKPSQVPTYGKIIKALSKSGEDEENAIVFLPNGNEVVYEVDPTSEESSKGLEVGNENNSPGVVLLTEDENMEKNSDPATDMKGHLPKAVSVKDPEMVALVPVIVEQLRVGNVTPEEEETLAEIFGELWPLMVAEADRLRTE</sequence>
<dbReference type="VEuPathDB" id="VectorBase:ASIS001405"/>
<keyword evidence="4" id="KW-1185">Reference proteome</keyword>
<evidence type="ECO:0000256" key="1">
    <source>
        <dbReference type="SAM" id="SignalP"/>
    </source>
</evidence>
<feature type="signal peptide" evidence="1">
    <location>
        <begin position="1"/>
        <end position="23"/>
    </location>
</feature>
<dbReference type="EMBL" id="ATLV01023930">
    <property type="status" value="NOT_ANNOTATED_CDS"/>
    <property type="molecule type" value="Genomic_DNA"/>
</dbReference>
<evidence type="ECO:0000313" key="3">
    <source>
        <dbReference type="EnsemblMetazoa" id="ASIC018032-PA"/>
    </source>
</evidence>
<dbReference type="AlphaFoldDB" id="A0A084WIE8"/>
<name>A0A084WIE8_ANOSI</name>
<dbReference type="EnsemblMetazoa" id="ASIC018032-RA">
    <property type="protein sequence ID" value="ASIC018032-PA"/>
    <property type="gene ID" value="ASIC018032"/>
</dbReference>
<accession>A0A084WIE8</accession>
<organism evidence="2">
    <name type="scientific">Anopheles sinensis</name>
    <name type="common">Mosquito</name>
    <dbReference type="NCBI Taxonomy" id="74873"/>
    <lineage>
        <taxon>Eukaryota</taxon>
        <taxon>Metazoa</taxon>
        <taxon>Ecdysozoa</taxon>
        <taxon>Arthropoda</taxon>
        <taxon>Hexapoda</taxon>
        <taxon>Insecta</taxon>
        <taxon>Pterygota</taxon>
        <taxon>Neoptera</taxon>
        <taxon>Endopterygota</taxon>
        <taxon>Diptera</taxon>
        <taxon>Nematocera</taxon>
        <taxon>Culicoidea</taxon>
        <taxon>Culicidae</taxon>
        <taxon>Anophelinae</taxon>
        <taxon>Anopheles</taxon>
    </lineage>
</organism>
<gene>
    <name evidence="2" type="ORF">ZHAS_00018032</name>
</gene>